<comment type="caution">
    <text evidence="1">The sequence shown here is derived from an EMBL/GenBank/DDBJ whole genome shotgun (WGS) entry which is preliminary data.</text>
</comment>
<dbReference type="AlphaFoldDB" id="A0A0F8Y4W1"/>
<reference evidence="1" key="1">
    <citation type="journal article" date="2015" name="Nature">
        <title>Complex archaea that bridge the gap between prokaryotes and eukaryotes.</title>
        <authorList>
            <person name="Spang A."/>
            <person name="Saw J.H."/>
            <person name="Jorgensen S.L."/>
            <person name="Zaremba-Niedzwiedzka K."/>
            <person name="Martijn J."/>
            <person name="Lind A.E."/>
            <person name="van Eijk R."/>
            <person name="Schleper C."/>
            <person name="Guy L."/>
            <person name="Ettema T.J."/>
        </authorList>
    </citation>
    <scope>NUCLEOTIDE SEQUENCE</scope>
</reference>
<sequence>MQNVQFNFTVVYDSQGEFKALMEETKFHQYRYFYVMDKHGQHEFIHENDIYSYGNIGNAFCYDAKSVLRLLDELNSNKEGKDAKICIWSFNELQKENRQKSNWKYWNDQSKESRPWIMRFLSYFCLVTLVSI</sequence>
<dbReference type="EMBL" id="LAZR01059010">
    <property type="protein sequence ID" value="KKK68690.1"/>
    <property type="molecule type" value="Genomic_DNA"/>
</dbReference>
<name>A0A0F8Y4W1_9ZZZZ</name>
<proteinExistence type="predicted"/>
<organism evidence="1">
    <name type="scientific">marine sediment metagenome</name>
    <dbReference type="NCBI Taxonomy" id="412755"/>
    <lineage>
        <taxon>unclassified sequences</taxon>
        <taxon>metagenomes</taxon>
        <taxon>ecological metagenomes</taxon>
    </lineage>
</organism>
<evidence type="ECO:0000313" key="1">
    <source>
        <dbReference type="EMBL" id="KKK68690.1"/>
    </source>
</evidence>
<accession>A0A0F8Y4W1</accession>
<gene>
    <name evidence="1" type="ORF">LCGC14_2941530</name>
</gene>
<protein>
    <submittedName>
        <fullName evidence="1">Uncharacterized protein</fullName>
    </submittedName>
</protein>